<comment type="catalytic activity">
    <reaction evidence="10 11">
        <text>nicotinate beta-D-ribonucleotide + ATP + H(+) = deamido-NAD(+) + diphosphate</text>
        <dbReference type="Rhea" id="RHEA:22860"/>
        <dbReference type="ChEBI" id="CHEBI:15378"/>
        <dbReference type="ChEBI" id="CHEBI:30616"/>
        <dbReference type="ChEBI" id="CHEBI:33019"/>
        <dbReference type="ChEBI" id="CHEBI:57502"/>
        <dbReference type="ChEBI" id="CHEBI:58437"/>
        <dbReference type="EC" id="2.7.7.18"/>
    </reaction>
</comment>
<evidence type="ECO:0000256" key="5">
    <source>
        <dbReference type="ARBA" id="ARBA00022679"/>
    </source>
</evidence>
<evidence type="ECO:0000256" key="9">
    <source>
        <dbReference type="ARBA" id="ARBA00023027"/>
    </source>
</evidence>
<keyword evidence="14" id="KW-1185">Reference proteome</keyword>
<evidence type="ECO:0000256" key="3">
    <source>
        <dbReference type="ARBA" id="ARBA00009014"/>
    </source>
</evidence>
<dbReference type="SUPFAM" id="SSF52374">
    <property type="entry name" value="Nucleotidylyl transferase"/>
    <property type="match status" value="1"/>
</dbReference>
<dbReference type="PANTHER" id="PTHR39321">
    <property type="entry name" value="NICOTINATE-NUCLEOTIDE ADENYLYLTRANSFERASE-RELATED"/>
    <property type="match status" value="1"/>
</dbReference>
<comment type="caution">
    <text evidence="13">The sequence shown here is derived from an EMBL/GenBank/DDBJ whole genome shotgun (WGS) entry which is preliminary data.</text>
</comment>
<evidence type="ECO:0000256" key="10">
    <source>
        <dbReference type="ARBA" id="ARBA00048721"/>
    </source>
</evidence>
<keyword evidence="5 11" id="KW-0808">Transferase</keyword>
<dbReference type="GO" id="GO:0009435">
    <property type="term" value="P:NAD+ biosynthetic process"/>
    <property type="evidence" value="ECO:0007669"/>
    <property type="project" value="UniProtKB-UniRule"/>
</dbReference>
<dbReference type="Gene3D" id="3.40.50.620">
    <property type="entry name" value="HUPs"/>
    <property type="match status" value="1"/>
</dbReference>
<comment type="similarity">
    <text evidence="3 11">Belongs to the NadD family.</text>
</comment>
<dbReference type="PANTHER" id="PTHR39321:SF3">
    <property type="entry name" value="PHOSPHOPANTETHEINE ADENYLYLTRANSFERASE"/>
    <property type="match status" value="1"/>
</dbReference>
<dbReference type="Proteomes" id="UP000252893">
    <property type="component" value="Unassembled WGS sequence"/>
</dbReference>
<name>A0A366DS55_9HYPH</name>
<gene>
    <name evidence="11" type="primary">nadD</name>
    <name evidence="13" type="ORF">DFR47_1069</name>
</gene>
<dbReference type="UniPathway" id="UPA00253">
    <property type="reaction ID" value="UER00332"/>
</dbReference>
<comment type="pathway">
    <text evidence="2 11">Cofactor biosynthesis; NAD(+) biosynthesis; deamido-NAD(+) from nicotinate D-ribonucleotide: step 1/1.</text>
</comment>
<comment type="function">
    <text evidence="1 11">Catalyzes the reversible adenylation of nicotinate mononucleotide (NaMN) to nicotinic acid adenine dinucleotide (NaAD).</text>
</comment>
<dbReference type="InterPro" id="IPR004821">
    <property type="entry name" value="Cyt_trans-like"/>
</dbReference>
<dbReference type="NCBIfam" id="NF000843">
    <property type="entry name" value="PRK00071.2-2"/>
    <property type="match status" value="1"/>
</dbReference>
<dbReference type="CDD" id="cd02165">
    <property type="entry name" value="NMNAT"/>
    <property type="match status" value="1"/>
</dbReference>
<dbReference type="NCBIfam" id="NF000845">
    <property type="entry name" value="PRK00071.2-4"/>
    <property type="match status" value="1"/>
</dbReference>
<reference evidence="13 14" key="1">
    <citation type="submission" date="2018-06" db="EMBL/GenBank/DDBJ databases">
        <title>Genomic Encyclopedia of Type Strains, Phase IV (KMG-IV): sequencing the most valuable type-strain genomes for metagenomic binning, comparative biology and taxonomic classification.</title>
        <authorList>
            <person name="Goeker M."/>
        </authorList>
    </citation>
    <scope>NUCLEOTIDE SEQUENCE [LARGE SCALE GENOMIC DNA]</scope>
    <source>
        <strain evidence="13 14">DSM 25619</strain>
    </source>
</reference>
<keyword evidence="8 11" id="KW-0067">ATP-binding</keyword>
<dbReference type="NCBIfam" id="TIGR00482">
    <property type="entry name" value="nicotinate (nicotinamide) nucleotide adenylyltransferase"/>
    <property type="match status" value="1"/>
</dbReference>
<dbReference type="EMBL" id="QNRH01000006">
    <property type="protein sequence ID" value="RBO92930.1"/>
    <property type="molecule type" value="Genomic_DNA"/>
</dbReference>
<feature type="domain" description="Cytidyltransferase-like" evidence="12">
    <location>
        <begin position="39"/>
        <end position="218"/>
    </location>
</feature>
<evidence type="ECO:0000256" key="6">
    <source>
        <dbReference type="ARBA" id="ARBA00022695"/>
    </source>
</evidence>
<keyword evidence="4 11" id="KW-0662">Pyridine nucleotide biosynthesis</keyword>
<evidence type="ECO:0000256" key="1">
    <source>
        <dbReference type="ARBA" id="ARBA00002324"/>
    </source>
</evidence>
<organism evidence="13 14">
    <name type="scientific">Pseudochrobactrum asaccharolyticum</name>
    <dbReference type="NCBI Taxonomy" id="354351"/>
    <lineage>
        <taxon>Bacteria</taxon>
        <taxon>Pseudomonadati</taxon>
        <taxon>Pseudomonadota</taxon>
        <taxon>Alphaproteobacteria</taxon>
        <taxon>Hyphomicrobiales</taxon>
        <taxon>Brucellaceae</taxon>
        <taxon>Pseudochrobactrum</taxon>
    </lineage>
</organism>
<keyword evidence="6 11" id="KW-0548">Nucleotidyltransferase</keyword>
<dbReference type="InterPro" id="IPR014729">
    <property type="entry name" value="Rossmann-like_a/b/a_fold"/>
</dbReference>
<evidence type="ECO:0000256" key="7">
    <source>
        <dbReference type="ARBA" id="ARBA00022741"/>
    </source>
</evidence>
<evidence type="ECO:0000256" key="4">
    <source>
        <dbReference type="ARBA" id="ARBA00022642"/>
    </source>
</evidence>
<accession>A0A366DS55</accession>
<dbReference type="InterPro" id="IPR005248">
    <property type="entry name" value="NadD/NMNAT"/>
</dbReference>
<evidence type="ECO:0000256" key="11">
    <source>
        <dbReference type="HAMAP-Rule" id="MF_00244"/>
    </source>
</evidence>
<evidence type="ECO:0000256" key="2">
    <source>
        <dbReference type="ARBA" id="ARBA00005019"/>
    </source>
</evidence>
<evidence type="ECO:0000313" key="13">
    <source>
        <dbReference type="EMBL" id="RBO92930.1"/>
    </source>
</evidence>
<dbReference type="EC" id="2.7.7.18" evidence="11"/>
<sequence length="223" mass="24496">MSKSVKDPVDKTALPQAFQDVAQGYLHMPVAPVGAKIGLFGGSFNPPHAGHVLVAELALERLGLDQLWWMVTPGNPLKDASELAPLSSRIALSEDLISDKRIHVTAFEASYQVRYTADTLALVRQHNPDKHLVWVMGADNLMNFHHWQEWDEIARTYPIAVINRPGSNMAAEDSVMAQQFSAARLPEADAAKLATQQAPAWVFIHGPQSELSSTQLREQQAGS</sequence>
<protein>
    <recommendedName>
        <fullName evidence="11">Probable nicotinate-nucleotide adenylyltransferase</fullName>
        <ecNumber evidence="11">2.7.7.18</ecNumber>
    </recommendedName>
    <alternativeName>
        <fullName evidence="11">Deamido-NAD(+) diphosphorylase</fullName>
    </alternativeName>
    <alternativeName>
        <fullName evidence="11">Deamido-NAD(+) pyrophosphorylase</fullName>
    </alternativeName>
    <alternativeName>
        <fullName evidence="11">Nicotinate mononucleotide adenylyltransferase</fullName>
        <shortName evidence="11">NaMN adenylyltransferase</shortName>
    </alternativeName>
</protein>
<dbReference type="GO" id="GO:0004515">
    <property type="term" value="F:nicotinate-nucleotide adenylyltransferase activity"/>
    <property type="evidence" value="ECO:0007669"/>
    <property type="project" value="UniProtKB-UniRule"/>
</dbReference>
<evidence type="ECO:0000256" key="8">
    <source>
        <dbReference type="ARBA" id="ARBA00022840"/>
    </source>
</evidence>
<dbReference type="GO" id="GO:0005524">
    <property type="term" value="F:ATP binding"/>
    <property type="evidence" value="ECO:0007669"/>
    <property type="project" value="UniProtKB-KW"/>
</dbReference>
<evidence type="ECO:0000259" key="12">
    <source>
        <dbReference type="Pfam" id="PF01467"/>
    </source>
</evidence>
<dbReference type="Pfam" id="PF01467">
    <property type="entry name" value="CTP_transf_like"/>
    <property type="match status" value="1"/>
</dbReference>
<evidence type="ECO:0000313" key="14">
    <source>
        <dbReference type="Proteomes" id="UP000252893"/>
    </source>
</evidence>
<proteinExistence type="inferred from homology"/>
<keyword evidence="7 11" id="KW-0547">Nucleotide-binding</keyword>
<keyword evidence="9 11" id="KW-0520">NAD</keyword>
<dbReference type="AlphaFoldDB" id="A0A366DS55"/>
<dbReference type="HAMAP" id="MF_00244">
    <property type="entry name" value="NaMN_adenylyltr"/>
    <property type="match status" value="1"/>
</dbReference>